<evidence type="ECO:0000256" key="9">
    <source>
        <dbReference type="ARBA" id="ARBA00032787"/>
    </source>
</evidence>
<dbReference type="GO" id="GO:0051539">
    <property type="term" value="F:4 iron, 4 sulfur cluster binding"/>
    <property type="evidence" value="ECO:0007669"/>
    <property type="project" value="UniProtKB-KW"/>
</dbReference>
<keyword evidence="5" id="KW-0479">Metal-binding</keyword>
<evidence type="ECO:0000256" key="2">
    <source>
        <dbReference type="ARBA" id="ARBA00007523"/>
    </source>
</evidence>
<gene>
    <name evidence="12" type="ORF">XhyaCFBP1156_20190</name>
</gene>
<keyword evidence="7" id="KW-0411">Iron-sulfur</keyword>
<evidence type="ECO:0000256" key="8">
    <source>
        <dbReference type="ARBA" id="ARBA00031578"/>
    </source>
</evidence>
<dbReference type="Gene3D" id="3.10.20.600">
    <property type="match status" value="1"/>
</dbReference>
<feature type="domain" description="NADH-ubiquinone oxidoreductase 51kDa subunit iron-sulphur binding" evidence="11">
    <location>
        <begin position="337"/>
        <end position="382"/>
    </location>
</feature>
<keyword evidence="6" id="KW-0408">Iron</keyword>
<dbReference type="Pfam" id="PF10589">
    <property type="entry name" value="NADH_4Fe-4S"/>
    <property type="match status" value="1"/>
</dbReference>
<dbReference type="AlphaFoldDB" id="A0A2S7EPC8"/>
<keyword evidence="10" id="KW-1133">Transmembrane helix</keyword>
<evidence type="ECO:0000256" key="4">
    <source>
        <dbReference type="ARBA" id="ARBA00022485"/>
    </source>
</evidence>
<dbReference type="EMBL" id="MDEG01000038">
    <property type="protein sequence ID" value="PPU94391.1"/>
    <property type="molecule type" value="Genomic_DNA"/>
</dbReference>
<name>A0A2S7EPC8_9XANT</name>
<evidence type="ECO:0000256" key="7">
    <source>
        <dbReference type="ARBA" id="ARBA00023014"/>
    </source>
</evidence>
<dbReference type="InterPro" id="IPR019575">
    <property type="entry name" value="Nuop51_4Fe4S-bd"/>
</dbReference>
<protein>
    <recommendedName>
        <fullName evidence="3">NADH-quinone oxidoreductase subunit F</fullName>
    </recommendedName>
    <alternativeName>
        <fullName evidence="8">NADH dehydrogenase I subunit F</fullName>
    </alternativeName>
    <alternativeName>
        <fullName evidence="9">NDH-1 subunit F</fullName>
    </alternativeName>
</protein>
<dbReference type="PANTHER" id="PTHR43578:SF3">
    <property type="entry name" value="NADH-QUINONE OXIDOREDUCTASE SUBUNIT F"/>
    <property type="match status" value="1"/>
</dbReference>
<evidence type="ECO:0000256" key="1">
    <source>
        <dbReference type="ARBA" id="ARBA00001917"/>
    </source>
</evidence>
<dbReference type="Proteomes" id="UP000238261">
    <property type="component" value="Unassembled WGS sequence"/>
</dbReference>
<keyword evidence="13" id="KW-1185">Reference proteome</keyword>
<dbReference type="PANTHER" id="PTHR43578">
    <property type="entry name" value="NADH-QUINONE OXIDOREDUCTASE SUBUNIT F"/>
    <property type="match status" value="1"/>
</dbReference>
<reference evidence="13" key="1">
    <citation type="submission" date="2016-08" db="EMBL/GenBank/DDBJ databases">
        <authorList>
            <person name="Merda D."/>
            <person name="Briand M."/>
            <person name="Taghouti G."/>
            <person name="Carrere S."/>
            <person name="Gouzy J."/>
            <person name="Portier P."/>
            <person name="Jacques M.-A."/>
            <person name="Fischer-Le Saux M."/>
        </authorList>
    </citation>
    <scope>NUCLEOTIDE SEQUENCE [LARGE SCALE GENOMIC DNA]</scope>
    <source>
        <strain evidence="13">CFBP1156</strain>
    </source>
</reference>
<dbReference type="SUPFAM" id="SSF142019">
    <property type="entry name" value="Nqo1 FMN-binding domain-like"/>
    <property type="match status" value="1"/>
</dbReference>
<keyword evidence="10" id="KW-0812">Transmembrane</keyword>
<comment type="cofactor">
    <cofactor evidence="1">
        <name>FMN</name>
        <dbReference type="ChEBI" id="CHEBI:58210"/>
    </cofactor>
</comment>
<evidence type="ECO:0000256" key="6">
    <source>
        <dbReference type="ARBA" id="ARBA00023004"/>
    </source>
</evidence>
<dbReference type="RefSeq" id="WP_104559020.1">
    <property type="nucleotide sequence ID" value="NZ_CP043476.1"/>
</dbReference>
<dbReference type="InterPro" id="IPR011538">
    <property type="entry name" value="Nuo51_FMN-bd"/>
</dbReference>
<organism evidence="12 13">
    <name type="scientific">Xanthomonas hyacinthi</name>
    <dbReference type="NCBI Taxonomy" id="56455"/>
    <lineage>
        <taxon>Bacteria</taxon>
        <taxon>Pseudomonadati</taxon>
        <taxon>Pseudomonadota</taxon>
        <taxon>Gammaproteobacteria</taxon>
        <taxon>Lysobacterales</taxon>
        <taxon>Lysobacteraceae</taxon>
        <taxon>Xanthomonas</taxon>
    </lineage>
</organism>
<evidence type="ECO:0000313" key="12">
    <source>
        <dbReference type="EMBL" id="PPU94391.1"/>
    </source>
</evidence>
<evidence type="ECO:0000259" key="11">
    <source>
        <dbReference type="SMART" id="SM00928"/>
    </source>
</evidence>
<accession>A0A2S7EPC8</accession>
<evidence type="ECO:0000256" key="3">
    <source>
        <dbReference type="ARBA" id="ARBA00019901"/>
    </source>
</evidence>
<evidence type="ECO:0000313" key="13">
    <source>
        <dbReference type="Proteomes" id="UP000238261"/>
    </source>
</evidence>
<feature type="transmembrane region" description="Helical" evidence="10">
    <location>
        <begin position="117"/>
        <end position="141"/>
    </location>
</feature>
<keyword evidence="4" id="KW-0004">4Fe-4S</keyword>
<keyword evidence="10" id="KW-0472">Membrane</keyword>
<dbReference type="OrthoDB" id="6059244at2"/>
<dbReference type="InterPro" id="IPR037207">
    <property type="entry name" value="Nuop51_4Fe4S-bd_sf"/>
</dbReference>
<dbReference type="GO" id="GO:0046872">
    <property type="term" value="F:metal ion binding"/>
    <property type="evidence" value="ECO:0007669"/>
    <property type="project" value="UniProtKB-KW"/>
</dbReference>
<dbReference type="SUPFAM" id="SSF140490">
    <property type="entry name" value="Nqo1C-terminal domain-like"/>
    <property type="match status" value="1"/>
</dbReference>
<comment type="caution">
    <text evidence="12">The sequence shown here is derived from an EMBL/GenBank/DDBJ whole genome shotgun (WGS) entry which is preliminary data.</text>
</comment>
<dbReference type="InterPro" id="IPR019554">
    <property type="entry name" value="Soluble_ligand-bd"/>
</dbReference>
<sequence>MRLDLEGNPPSPKVVFKGRLLQDHARGGEGGLDGYLAIGGYATLSRMLGEGEQERALALLSAARLRGRAGGGFPTAEKWMQVKRSNSDNKFFVCNAHSGQPGGFKERFLIELNPHGVLEAVALAAAVIGATVAIICLGASLEREQLLLESALEEARFRSLLRTENGLPEIRVRRLSESYIAGEETALLELLAGRPGRPCGKPPIPTRSGLEGAPTVINNLETVLQAFFAIKCGPERFREVGTKYPSGTLVFCLSGEVERPGIYELPLGTRLGTLINEYGGGVVGNLGLKAVLVGGVGGTALGPDSLDTPLDYDSLSGVGGSLGGGVVIVVSGNSSIVSITRKLAKFYYDNSCGKCRPCKDGTKRAFHMLSHLDRIDEKAADWVDTADSVAQKGIPLVLIEDRVTQRPGISYTDSASGLDKIRLICKWYEARGDCHHSTESARMILSLLDTFEAEFVRERLSSESLAGMA</sequence>
<dbReference type="SUPFAM" id="SSF142984">
    <property type="entry name" value="Nqo1 middle domain-like"/>
    <property type="match status" value="1"/>
</dbReference>
<dbReference type="Pfam" id="PF01512">
    <property type="entry name" value="Complex1_51K"/>
    <property type="match status" value="1"/>
</dbReference>
<proteinExistence type="inferred from homology"/>
<evidence type="ECO:0000256" key="5">
    <source>
        <dbReference type="ARBA" id="ARBA00022723"/>
    </source>
</evidence>
<evidence type="ECO:0000256" key="10">
    <source>
        <dbReference type="SAM" id="Phobius"/>
    </source>
</evidence>
<dbReference type="SMART" id="SM00928">
    <property type="entry name" value="NADH_4Fe-4S"/>
    <property type="match status" value="1"/>
</dbReference>
<dbReference type="InterPro" id="IPR037225">
    <property type="entry name" value="Nuo51_FMN-bd_sf"/>
</dbReference>
<dbReference type="Gene3D" id="3.40.50.11540">
    <property type="entry name" value="NADH-ubiquinone oxidoreductase 51kDa subunit"/>
    <property type="match status" value="1"/>
</dbReference>
<comment type="similarity">
    <text evidence="2">Belongs to the complex I 51 kDa subunit family.</text>
</comment>
<dbReference type="Pfam" id="PF10531">
    <property type="entry name" value="SLBB"/>
    <property type="match status" value="1"/>
</dbReference>
<dbReference type="Gene3D" id="1.20.1440.230">
    <property type="entry name" value="NADH-ubiquinone oxidoreductase 51kDa subunit, iron-sulphur binding domain"/>
    <property type="match status" value="1"/>
</dbReference>